<gene>
    <name evidence="1" type="ORF">I79_026159</name>
</gene>
<sequence length="75" mass="8447">MLIRQVICHSLYPQSRTTFLEPLFLLLEDFLLMSETSGKKFLHTAGFLSGINGLPAEPPPRRQPLVFGYEPCLIG</sequence>
<protein>
    <submittedName>
        <fullName evidence="1">Uncharacterized protein</fullName>
    </submittedName>
</protein>
<name>G3IQ65_CRIGR</name>
<proteinExistence type="predicted"/>
<dbReference type="InParanoid" id="G3IQ65"/>
<reference evidence="2" key="1">
    <citation type="journal article" date="2011" name="Nat. Biotechnol.">
        <title>The genomic sequence of the Chinese hamster ovary (CHO)-K1 cell line.</title>
        <authorList>
            <person name="Xu X."/>
            <person name="Nagarajan H."/>
            <person name="Lewis N.E."/>
            <person name="Pan S."/>
            <person name="Cai Z."/>
            <person name="Liu X."/>
            <person name="Chen W."/>
            <person name="Xie M."/>
            <person name="Wang W."/>
            <person name="Hammond S."/>
            <person name="Andersen M.R."/>
            <person name="Neff N."/>
            <person name="Passarelli B."/>
            <person name="Koh W."/>
            <person name="Fan H.C."/>
            <person name="Wang J."/>
            <person name="Gui Y."/>
            <person name="Lee K.H."/>
            <person name="Betenbaugh M.J."/>
            <person name="Quake S.R."/>
            <person name="Famili I."/>
            <person name="Palsson B.O."/>
            <person name="Wang J."/>
        </authorList>
    </citation>
    <scope>NUCLEOTIDE SEQUENCE [LARGE SCALE GENOMIC DNA]</scope>
    <source>
        <strain evidence="2">CHO K1 cell line</strain>
    </source>
</reference>
<evidence type="ECO:0000313" key="1">
    <source>
        <dbReference type="EMBL" id="EGV91213.1"/>
    </source>
</evidence>
<dbReference type="EMBL" id="JH029151">
    <property type="protein sequence ID" value="EGV91213.1"/>
    <property type="molecule type" value="Genomic_DNA"/>
</dbReference>
<dbReference type="AlphaFoldDB" id="G3IQ65"/>
<dbReference type="Proteomes" id="UP000001075">
    <property type="component" value="Unassembled WGS sequence"/>
</dbReference>
<evidence type="ECO:0000313" key="2">
    <source>
        <dbReference type="Proteomes" id="UP000001075"/>
    </source>
</evidence>
<organism evidence="1 2">
    <name type="scientific">Cricetulus griseus</name>
    <name type="common">Chinese hamster</name>
    <name type="synonym">Cricetulus barabensis griseus</name>
    <dbReference type="NCBI Taxonomy" id="10029"/>
    <lineage>
        <taxon>Eukaryota</taxon>
        <taxon>Metazoa</taxon>
        <taxon>Chordata</taxon>
        <taxon>Craniata</taxon>
        <taxon>Vertebrata</taxon>
        <taxon>Euteleostomi</taxon>
        <taxon>Mammalia</taxon>
        <taxon>Eutheria</taxon>
        <taxon>Euarchontoglires</taxon>
        <taxon>Glires</taxon>
        <taxon>Rodentia</taxon>
        <taxon>Myomorpha</taxon>
        <taxon>Muroidea</taxon>
        <taxon>Cricetidae</taxon>
        <taxon>Cricetinae</taxon>
        <taxon>Cricetulus</taxon>
    </lineage>
</organism>
<accession>G3IQ65</accession>